<feature type="compositionally biased region" description="Low complexity" evidence="1">
    <location>
        <begin position="276"/>
        <end position="287"/>
    </location>
</feature>
<sequence>MPSGDGPRRPGPGLPRGRCERACGARKIARQARSRGGITRGPLPAAAMRRSRRRTTPGPLPARPGPRVCSVDPDAFHRRAPIAGLAHHDAGRGLLSRRHHARAATGCGDAAVRAAQPPDRCPRGQGPGSARSTRTPSIGARRPPVSPTTTSGAACCPPAGRGDPHAGTAATGLGRAAGPPVRRTRTPVRDRAHLRPGGPPPGRRPRHPRPGRVRPQDVDRLCAFGVVLDGSGSLDTARPRARSPPARVPGTYRPHGWCTATPATCRSRTSTGVPCAGAAARSRNRGSVFGRAPPTSPPTGRSR</sequence>
<feature type="region of interest" description="Disordered" evidence="1">
    <location>
        <begin position="26"/>
        <end position="73"/>
    </location>
</feature>
<dbReference type="EMBL" id="BIFH01000028">
    <property type="protein sequence ID" value="GCD98450.1"/>
    <property type="molecule type" value="Genomic_DNA"/>
</dbReference>
<dbReference type="AlphaFoldDB" id="A0A401YV33"/>
<comment type="caution">
    <text evidence="2">The sequence shown here is derived from an EMBL/GenBank/DDBJ whole genome shotgun (WGS) entry which is preliminary data.</text>
</comment>
<evidence type="ECO:0000313" key="3">
    <source>
        <dbReference type="Proteomes" id="UP000286931"/>
    </source>
</evidence>
<evidence type="ECO:0000256" key="1">
    <source>
        <dbReference type="SAM" id="MobiDB-lite"/>
    </source>
</evidence>
<keyword evidence="3" id="KW-1185">Reference proteome</keyword>
<protein>
    <submittedName>
        <fullName evidence="2">Uncharacterized protein</fullName>
    </submittedName>
</protein>
<evidence type="ECO:0000313" key="2">
    <source>
        <dbReference type="EMBL" id="GCD98450.1"/>
    </source>
</evidence>
<feature type="compositionally biased region" description="Low complexity" evidence="1">
    <location>
        <begin position="166"/>
        <end position="181"/>
    </location>
</feature>
<proteinExistence type="predicted"/>
<feature type="compositionally biased region" description="Basic residues" evidence="1">
    <location>
        <begin position="203"/>
        <end position="212"/>
    </location>
</feature>
<organism evidence="2 3">
    <name type="scientific">Embleya hyalina</name>
    <dbReference type="NCBI Taxonomy" id="516124"/>
    <lineage>
        <taxon>Bacteria</taxon>
        <taxon>Bacillati</taxon>
        <taxon>Actinomycetota</taxon>
        <taxon>Actinomycetes</taxon>
        <taxon>Kitasatosporales</taxon>
        <taxon>Streptomycetaceae</taxon>
        <taxon>Embleya</taxon>
    </lineage>
</organism>
<gene>
    <name evidence="2" type="ORF">EHYA_06157</name>
</gene>
<accession>A0A401YV33</accession>
<dbReference type="Proteomes" id="UP000286931">
    <property type="component" value="Unassembled WGS sequence"/>
</dbReference>
<feature type="region of interest" description="Disordered" evidence="1">
    <location>
        <begin position="106"/>
        <end position="217"/>
    </location>
</feature>
<reference evidence="2 3" key="1">
    <citation type="submission" date="2018-12" db="EMBL/GenBank/DDBJ databases">
        <title>Draft genome sequence of Embleya hyalina NBRC 13850T.</title>
        <authorList>
            <person name="Komaki H."/>
            <person name="Hosoyama A."/>
            <person name="Kimura A."/>
            <person name="Ichikawa N."/>
            <person name="Tamura T."/>
        </authorList>
    </citation>
    <scope>NUCLEOTIDE SEQUENCE [LARGE SCALE GENOMIC DNA]</scope>
    <source>
        <strain evidence="2 3">NBRC 13850</strain>
    </source>
</reference>
<feature type="region of interest" description="Disordered" evidence="1">
    <location>
        <begin position="231"/>
        <end position="250"/>
    </location>
</feature>
<feature type="region of interest" description="Disordered" evidence="1">
    <location>
        <begin position="265"/>
        <end position="303"/>
    </location>
</feature>
<name>A0A401YV33_9ACTN</name>
<feature type="region of interest" description="Disordered" evidence="1">
    <location>
        <begin position="1"/>
        <end position="20"/>
    </location>
</feature>